<feature type="signal peptide" evidence="1">
    <location>
        <begin position="1"/>
        <end position="24"/>
    </location>
</feature>
<feature type="domain" description="Phosphatidylinositol-specific phospholipase C X" evidence="2">
    <location>
        <begin position="87"/>
        <end position="252"/>
    </location>
</feature>
<evidence type="ECO:0000313" key="4">
    <source>
        <dbReference type="Proteomes" id="UP000481858"/>
    </source>
</evidence>
<dbReference type="Proteomes" id="UP000481858">
    <property type="component" value="Unassembled WGS sequence"/>
</dbReference>
<dbReference type="SMART" id="SM00148">
    <property type="entry name" value="PLCXc"/>
    <property type="match status" value="1"/>
</dbReference>
<dbReference type="GO" id="GO:0006629">
    <property type="term" value="P:lipid metabolic process"/>
    <property type="evidence" value="ECO:0007669"/>
    <property type="project" value="InterPro"/>
</dbReference>
<proteinExistence type="predicted"/>
<keyword evidence="1" id="KW-0732">Signal</keyword>
<dbReference type="PANTHER" id="PTHR13593:SF116">
    <property type="entry name" value="PLC-LIKE PHOSPHODIESTERASE"/>
    <property type="match status" value="1"/>
</dbReference>
<dbReference type="PROSITE" id="PS50007">
    <property type="entry name" value="PIPLC_X_DOMAIN"/>
    <property type="match status" value="1"/>
</dbReference>
<evidence type="ECO:0000256" key="1">
    <source>
        <dbReference type="SAM" id="SignalP"/>
    </source>
</evidence>
<dbReference type="Gene3D" id="3.20.20.190">
    <property type="entry name" value="Phosphatidylinositol (PI) phosphodiesterase"/>
    <property type="match status" value="1"/>
</dbReference>
<feature type="chain" id="PRO_5028949779" description="Phosphatidylinositol-specific phospholipase C X domain-containing protein" evidence="1">
    <location>
        <begin position="25"/>
        <end position="409"/>
    </location>
</feature>
<evidence type="ECO:0000313" key="3">
    <source>
        <dbReference type="EMBL" id="KAF2966676.1"/>
    </source>
</evidence>
<dbReference type="OrthoDB" id="1046782at2759"/>
<dbReference type="AlphaFoldDB" id="A0A7C8N2H1"/>
<reference evidence="3 4" key="1">
    <citation type="submission" date="2019-12" db="EMBL/GenBank/DDBJ databases">
        <title>Draft genome sequence of the ascomycete Xylaria multiplex DSM 110363.</title>
        <authorList>
            <person name="Buettner E."/>
            <person name="Kellner H."/>
        </authorList>
    </citation>
    <scope>NUCLEOTIDE SEQUENCE [LARGE SCALE GENOMIC DNA]</scope>
    <source>
        <strain evidence="3 4">DSM 110363</strain>
    </source>
</reference>
<gene>
    <name evidence="3" type="ORF">GQX73_g6945</name>
</gene>
<dbReference type="InterPro" id="IPR000909">
    <property type="entry name" value="PLipase_C_PInositol-sp_X_dom"/>
</dbReference>
<dbReference type="EMBL" id="WUBL01000084">
    <property type="protein sequence ID" value="KAF2966676.1"/>
    <property type="molecule type" value="Genomic_DNA"/>
</dbReference>
<sequence length="409" mass="44818">MRSSFTHFLAHFAIVIVVVASGGGDPGDTLGQLALDKILNDARPIFGGLDEDPSTLAPASTLYGHGHGYGYNKYARWMAGLPDAILLAHLNIPGTHDAATWNYTQTTQDELSKAMRCDGTTPRPARVYRCQQRSIAGALEAGIRFFDLRFALDPFDARLVFWHGPALLSAAAGVEDVLFGFYDWLDHHPEEMVLLSFQYEKGTRANATSDATVQRKLFDVLTSSVAARYVDQGRGHLGTLGEVRGKIVLFRRFDLDMLPPEFEQSVPGLHMAPSKWIDNCRGFELVYNDTAAATGGRSGTAFIEDFYHPDDSTTIEENIDAKFEAIKTHLQQAATGDFDSLFVTFASGTHIEVDPPVYPDVMALGSGGALGINHRLLELLGGMKGRRLGVVVMDFFEEPSGLIDLLLDF</sequence>
<dbReference type="InterPro" id="IPR017946">
    <property type="entry name" value="PLC-like_Pdiesterase_TIM-brl"/>
</dbReference>
<evidence type="ECO:0000259" key="2">
    <source>
        <dbReference type="SMART" id="SM00148"/>
    </source>
</evidence>
<dbReference type="PANTHER" id="PTHR13593">
    <property type="match status" value="1"/>
</dbReference>
<dbReference type="SUPFAM" id="SSF51695">
    <property type="entry name" value="PLC-like phosphodiesterases"/>
    <property type="match status" value="1"/>
</dbReference>
<dbReference type="GO" id="GO:0008081">
    <property type="term" value="F:phosphoric diester hydrolase activity"/>
    <property type="evidence" value="ECO:0007669"/>
    <property type="project" value="InterPro"/>
</dbReference>
<accession>A0A7C8N2H1</accession>
<dbReference type="InterPro" id="IPR051057">
    <property type="entry name" value="PI-PLC_domain"/>
</dbReference>
<keyword evidence="4" id="KW-1185">Reference proteome</keyword>
<dbReference type="CDD" id="cd08586">
    <property type="entry name" value="PI-PLCc_BcPLC_like"/>
    <property type="match status" value="1"/>
</dbReference>
<name>A0A7C8N2H1_9PEZI</name>
<organism evidence="3 4">
    <name type="scientific">Xylaria multiplex</name>
    <dbReference type="NCBI Taxonomy" id="323545"/>
    <lineage>
        <taxon>Eukaryota</taxon>
        <taxon>Fungi</taxon>
        <taxon>Dikarya</taxon>
        <taxon>Ascomycota</taxon>
        <taxon>Pezizomycotina</taxon>
        <taxon>Sordariomycetes</taxon>
        <taxon>Xylariomycetidae</taxon>
        <taxon>Xylariales</taxon>
        <taxon>Xylariaceae</taxon>
        <taxon>Xylaria</taxon>
    </lineage>
</organism>
<dbReference type="InParanoid" id="A0A7C8N2H1"/>
<comment type="caution">
    <text evidence="3">The sequence shown here is derived from an EMBL/GenBank/DDBJ whole genome shotgun (WGS) entry which is preliminary data.</text>
</comment>
<protein>
    <recommendedName>
        <fullName evidence="2">Phosphatidylinositol-specific phospholipase C X domain-containing protein</fullName>
    </recommendedName>
</protein>
<dbReference type="Pfam" id="PF00388">
    <property type="entry name" value="PI-PLC-X"/>
    <property type="match status" value="1"/>
</dbReference>